<organism evidence="1 2">
    <name type="scientific">Halarsenatibacter silvermanii</name>
    <dbReference type="NCBI Taxonomy" id="321763"/>
    <lineage>
        <taxon>Bacteria</taxon>
        <taxon>Bacillati</taxon>
        <taxon>Bacillota</taxon>
        <taxon>Clostridia</taxon>
        <taxon>Halanaerobiales</taxon>
        <taxon>Halarsenatibacteraceae</taxon>
        <taxon>Halarsenatibacter</taxon>
    </lineage>
</organism>
<protein>
    <submittedName>
        <fullName evidence="1">Uncharacterized protein</fullName>
    </submittedName>
</protein>
<name>A0A1G9RTS2_9FIRM</name>
<sequence>EGESLEDIREKMEANELVQDYLKAENEWSQFVEEFFQQRNEELDFDITSALGGCC</sequence>
<dbReference type="Proteomes" id="UP000199476">
    <property type="component" value="Unassembled WGS sequence"/>
</dbReference>
<dbReference type="EMBL" id="FNGO01000024">
    <property type="protein sequence ID" value="SDM26564.1"/>
    <property type="molecule type" value="Genomic_DNA"/>
</dbReference>
<dbReference type="InterPro" id="IPR023378">
    <property type="entry name" value="YheA/YmcA-like_dom_sf"/>
</dbReference>
<proteinExistence type="predicted"/>
<dbReference type="STRING" id="321763.SAMN04488692_1241"/>
<reference evidence="1 2" key="1">
    <citation type="submission" date="2016-10" db="EMBL/GenBank/DDBJ databases">
        <authorList>
            <person name="de Groot N.N."/>
        </authorList>
    </citation>
    <scope>NUCLEOTIDE SEQUENCE [LARGE SCALE GENOMIC DNA]</scope>
    <source>
        <strain evidence="1 2">SLAS-1</strain>
    </source>
</reference>
<accession>A0A1G9RTS2</accession>
<dbReference type="SUPFAM" id="SSF158622">
    <property type="entry name" value="YheA/YmcA-like"/>
    <property type="match status" value="1"/>
</dbReference>
<keyword evidence="2" id="KW-1185">Reference proteome</keyword>
<dbReference type="AlphaFoldDB" id="A0A1G9RTS2"/>
<feature type="non-terminal residue" evidence="1">
    <location>
        <position position="1"/>
    </location>
</feature>
<evidence type="ECO:0000313" key="2">
    <source>
        <dbReference type="Proteomes" id="UP000199476"/>
    </source>
</evidence>
<evidence type="ECO:0000313" key="1">
    <source>
        <dbReference type="EMBL" id="SDM26564.1"/>
    </source>
</evidence>
<gene>
    <name evidence="1" type="ORF">SAMN04488692_1241</name>
</gene>